<dbReference type="Pfam" id="PF02518">
    <property type="entry name" value="HATPase_c"/>
    <property type="match status" value="1"/>
</dbReference>
<dbReference type="CDD" id="cd02205">
    <property type="entry name" value="CBS_pair_SF"/>
    <property type="match status" value="1"/>
</dbReference>
<evidence type="ECO:0000259" key="2">
    <source>
        <dbReference type="PROSITE" id="PS51371"/>
    </source>
</evidence>
<proteinExistence type="predicted"/>
<dbReference type="SUPFAM" id="SSF54631">
    <property type="entry name" value="CBS-domain pair"/>
    <property type="match status" value="1"/>
</dbReference>
<dbReference type="EMBL" id="BARS01004541">
    <property type="protein sequence ID" value="GAF79800.1"/>
    <property type="molecule type" value="Genomic_DNA"/>
</dbReference>
<comment type="caution">
    <text evidence="3">The sequence shown here is derived from an EMBL/GenBank/DDBJ whole genome shotgun (WGS) entry which is preliminary data.</text>
</comment>
<dbReference type="InterPro" id="IPR036890">
    <property type="entry name" value="HATPase_C_sf"/>
</dbReference>
<dbReference type="InterPro" id="IPR000644">
    <property type="entry name" value="CBS_dom"/>
</dbReference>
<evidence type="ECO:0000256" key="1">
    <source>
        <dbReference type="ARBA" id="ARBA00022737"/>
    </source>
</evidence>
<dbReference type="Gene3D" id="3.30.565.10">
    <property type="entry name" value="Histidine kinase-like ATPase, C-terminal domain"/>
    <property type="match status" value="1"/>
</dbReference>
<sequence>MDKRVKFTKVQELVYELKVGDAMAQNVFIVKPDNMMSELRSILRDNRISGVPVTENEKLVGIISIEDFIKWLTEGNKDCPIKDKMTTDVKKLYVDEPLVLAVSKFEKCGFGRFPVVDRHNEKLLGVITKGDIIERVLRKLEIEYHEEEIHRYRASHIFEDIVADKVAVVLKSRVEGKNFGRAGQVSSGIRKTLARLNIHPHIIRRVSIASYEAEMNLVIFTEGGEITVEVKPDIIHINVKDSGPGIPDIKKALEPGYSTASDWIRELGFGAGMGLTNIKKCADRFNLTSTVGKGTNLKISIDMKTN</sequence>
<organism evidence="3">
    <name type="scientific">marine sediment metagenome</name>
    <dbReference type="NCBI Taxonomy" id="412755"/>
    <lineage>
        <taxon>unclassified sequences</taxon>
        <taxon>metagenomes</taxon>
        <taxon>ecological metagenomes</taxon>
    </lineage>
</organism>
<protein>
    <recommendedName>
        <fullName evidence="2">CBS domain-containing protein</fullName>
    </recommendedName>
</protein>
<dbReference type="PANTHER" id="PTHR48108">
    <property type="entry name" value="CBS DOMAIN-CONTAINING PROTEIN CBSX2, CHLOROPLASTIC"/>
    <property type="match status" value="1"/>
</dbReference>
<dbReference type="InterPro" id="IPR051462">
    <property type="entry name" value="CBS_domain-containing"/>
</dbReference>
<gene>
    <name evidence="3" type="ORF">S01H1_08875</name>
</gene>
<dbReference type="SUPFAM" id="SSF55874">
    <property type="entry name" value="ATPase domain of HSP90 chaperone/DNA topoisomerase II/histidine kinase"/>
    <property type="match status" value="1"/>
</dbReference>
<feature type="domain" description="CBS" evidence="2">
    <location>
        <begin position="85"/>
        <end position="142"/>
    </location>
</feature>
<dbReference type="Gene3D" id="3.10.580.10">
    <property type="entry name" value="CBS-domain"/>
    <property type="match status" value="2"/>
</dbReference>
<dbReference type="InterPro" id="IPR046342">
    <property type="entry name" value="CBS_dom_sf"/>
</dbReference>
<evidence type="ECO:0000313" key="3">
    <source>
        <dbReference type="EMBL" id="GAF79800.1"/>
    </source>
</evidence>
<keyword evidence="1" id="KW-0677">Repeat</keyword>
<dbReference type="SMART" id="SM00387">
    <property type="entry name" value="HATPase_c"/>
    <property type="match status" value="1"/>
</dbReference>
<accession>X0TUK5</accession>
<name>X0TUK5_9ZZZZ</name>
<dbReference type="PROSITE" id="PS51371">
    <property type="entry name" value="CBS"/>
    <property type="match status" value="2"/>
</dbReference>
<dbReference type="Pfam" id="PF00571">
    <property type="entry name" value="CBS"/>
    <property type="match status" value="2"/>
</dbReference>
<dbReference type="InterPro" id="IPR003594">
    <property type="entry name" value="HATPase_dom"/>
</dbReference>
<dbReference type="AlphaFoldDB" id="X0TUK5"/>
<reference evidence="3" key="1">
    <citation type="journal article" date="2014" name="Front. Microbiol.">
        <title>High frequency of phylogenetically diverse reductive dehalogenase-homologous genes in deep subseafloor sedimentary metagenomes.</title>
        <authorList>
            <person name="Kawai M."/>
            <person name="Futagami T."/>
            <person name="Toyoda A."/>
            <person name="Takaki Y."/>
            <person name="Nishi S."/>
            <person name="Hori S."/>
            <person name="Arai W."/>
            <person name="Tsubouchi T."/>
            <person name="Morono Y."/>
            <person name="Uchiyama I."/>
            <person name="Ito T."/>
            <person name="Fujiyama A."/>
            <person name="Inagaki F."/>
            <person name="Takami H."/>
        </authorList>
    </citation>
    <scope>NUCLEOTIDE SEQUENCE</scope>
    <source>
        <strain evidence="3">Expedition CK06-06</strain>
    </source>
</reference>
<feature type="domain" description="CBS" evidence="2">
    <location>
        <begin position="23"/>
        <end position="79"/>
    </location>
</feature>
<dbReference type="SMART" id="SM00116">
    <property type="entry name" value="CBS"/>
    <property type="match status" value="2"/>
</dbReference>
<dbReference type="PANTHER" id="PTHR48108:SF6">
    <property type="entry name" value="CBS DOMAIN-CONTAINING PROTEIN CBSX1, CHLOROPLASTIC"/>
    <property type="match status" value="1"/>
</dbReference>